<protein>
    <recommendedName>
        <fullName evidence="2">Ribosome maturation protein SDO1/SBDS N-terminal domain-containing protein</fullName>
    </recommendedName>
</protein>
<evidence type="ECO:0000313" key="3">
    <source>
        <dbReference type="EMBL" id="SJL02413.1"/>
    </source>
</evidence>
<accession>A0A284R114</accession>
<dbReference type="AlphaFoldDB" id="A0A284R114"/>
<reference evidence="4" key="1">
    <citation type="journal article" date="2017" name="Nat. Ecol. Evol.">
        <title>Genome expansion and lineage-specific genetic innovations in the forest pathogenic fungi Armillaria.</title>
        <authorList>
            <person name="Sipos G."/>
            <person name="Prasanna A.N."/>
            <person name="Walter M.C."/>
            <person name="O'Connor E."/>
            <person name="Balint B."/>
            <person name="Krizsan K."/>
            <person name="Kiss B."/>
            <person name="Hess J."/>
            <person name="Varga T."/>
            <person name="Slot J."/>
            <person name="Riley R."/>
            <person name="Boka B."/>
            <person name="Rigling D."/>
            <person name="Barry K."/>
            <person name="Lee J."/>
            <person name="Mihaltcheva S."/>
            <person name="LaButti K."/>
            <person name="Lipzen A."/>
            <person name="Waldron R."/>
            <person name="Moloney N.M."/>
            <person name="Sperisen C."/>
            <person name="Kredics L."/>
            <person name="Vagvoelgyi C."/>
            <person name="Patrignani A."/>
            <person name="Fitzpatrick D."/>
            <person name="Nagy I."/>
            <person name="Doyle S."/>
            <person name="Anderson J.B."/>
            <person name="Grigoriev I.V."/>
            <person name="Gueldener U."/>
            <person name="Muensterkoetter M."/>
            <person name="Nagy L.G."/>
        </authorList>
    </citation>
    <scope>NUCLEOTIDE SEQUENCE [LARGE SCALE GENOMIC DNA]</scope>
    <source>
        <strain evidence="4">C18/9</strain>
    </source>
</reference>
<feature type="compositionally biased region" description="Polar residues" evidence="1">
    <location>
        <begin position="93"/>
        <end position="105"/>
    </location>
</feature>
<dbReference type="Pfam" id="PF01172">
    <property type="entry name" value="SBDS_N"/>
    <property type="match status" value="1"/>
</dbReference>
<proteinExistence type="predicted"/>
<dbReference type="OMA" id="PEHGKQG"/>
<evidence type="ECO:0000313" key="4">
    <source>
        <dbReference type="Proteomes" id="UP000219338"/>
    </source>
</evidence>
<organism evidence="3 4">
    <name type="scientific">Armillaria ostoyae</name>
    <name type="common">Armillaria root rot fungus</name>
    <dbReference type="NCBI Taxonomy" id="47428"/>
    <lineage>
        <taxon>Eukaryota</taxon>
        <taxon>Fungi</taxon>
        <taxon>Dikarya</taxon>
        <taxon>Basidiomycota</taxon>
        <taxon>Agaricomycotina</taxon>
        <taxon>Agaricomycetes</taxon>
        <taxon>Agaricomycetidae</taxon>
        <taxon>Agaricales</taxon>
        <taxon>Marasmiineae</taxon>
        <taxon>Physalacriaceae</taxon>
        <taxon>Armillaria</taxon>
    </lineage>
</organism>
<dbReference type="Gene3D" id="3.30.1250.10">
    <property type="entry name" value="Ribosome maturation protein SBDS, N-terminal domain"/>
    <property type="match status" value="1"/>
</dbReference>
<feature type="domain" description="Ribosome maturation protein SDO1/SBDS N-terminal" evidence="2">
    <location>
        <begin position="6"/>
        <end position="91"/>
    </location>
</feature>
<dbReference type="InterPro" id="IPR019783">
    <property type="entry name" value="SDO1/SBDS_N"/>
</dbReference>
<dbReference type="OrthoDB" id="2567806at2759"/>
<dbReference type="SUPFAM" id="SSF89895">
    <property type="entry name" value="FYSH domain"/>
    <property type="match status" value="1"/>
</dbReference>
<gene>
    <name evidence="3" type="ORF">ARMOST_05740</name>
</gene>
<dbReference type="STRING" id="47428.A0A284R114"/>
<dbReference type="Proteomes" id="UP000219338">
    <property type="component" value="Unassembled WGS sequence"/>
</dbReference>
<name>A0A284R114_ARMOS</name>
<feature type="region of interest" description="Disordered" evidence="1">
    <location>
        <begin position="93"/>
        <end position="120"/>
    </location>
</feature>
<dbReference type="InterPro" id="IPR036786">
    <property type="entry name" value="Ribosome_mat_SBDS_N_sf"/>
</dbReference>
<keyword evidence="4" id="KW-1185">Reference proteome</keyword>
<dbReference type="EMBL" id="FUEG01000003">
    <property type="protein sequence ID" value="SJL02413.1"/>
    <property type="molecule type" value="Genomic_DNA"/>
</dbReference>
<evidence type="ECO:0000259" key="2">
    <source>
        <dbReference type="Pfam" id="PF01172"/>
    </source>
</evidence>
<evidence type="ECO:0000256" key="1">
    <source>
        <dbReference type="SAM" id="MobiDB-lite"/>
    </source>
</evidence>
<sequence>MTKSISKVIYKPDSQSTDEYCLLVHTEEYKKWKAGVPSHWQTWWIAFHSGQGPQGILGKPSNQQLDTVFGSSKDVDVALIILEKGRHQVTEGVQGSTFNSTNATRGSAVLDSRGKGLSGV</sequence>